<feature type="transmembrane region" description="Helical" evidence="13">
    <location>
        <begin position="421"/>
        <end position="445"/>
    </location>
</feature>
<keyword evidence="9" id="KW-1015">Disulfide bond</keyword>
<protein>
    <submittedName>
        <fullName evidence="17">Uncharacterized protein</fullName>
    </submittedName>
</protein>
<name>A0ABD1FE09_HYPHA</name>
<feature type="chain" id="PRO_5044837001" evidence="14">
    <location>
        <begin position="25"/>
        <end position="840"/>
    </location>
</feature>
<dbReference type="InterPro" id="IPR008979">
    <property type="entry name" value="Galactose-bd-like_sf"/>
</dbReference>
<keyword evidence="8 13" id="KW-0472">Membrane</keyword>
<evidence type="ECO:0000256" key="5">
    <source>
        <dbReference type="ARBA" id="ARBA00022741"/>
    </source>
</evidence>
<evidence type="ECO:0000256" key="14">
    <source>
        <dbReference type="SAM" id="SignalP"/>
    </source>
</evidence>
<dbReference type="PRINTS" id="PR00109">
    <property type="entry name" value="TYRKINASE"/>
</dbReference>
<dbReference type="Pfam" id="PF00754">
    <property type="entry name" value="F5_F8_type_C"/>
    <property type="match status" value="1"/>
</dbReference>
<evidence type="ECO:0000256" key="2">
    <source>
        <dbReference type="ARBA" id="ARBA00022475"/>
    </source>
</evidence>
<feature type="domain" description="F5/8 type C" evidence="16">
    <location>
        <begin position="30"/>
        <end position="186"/>
    </location>
</feature>
<dbReference type="PROSITE" id="PS01285">
    <property type="entry name" value="FA58C_1"/>
    <property type="match status" value="1"/>
</dbReference>
<dbReference type="Gene3D" id="1.10.510.10">
    <property type="entry name" value="Transferase(Phosphotransferase) domain 1"/>
    <property type="match status" value="1"/>
</dbReference>
<evidence type="ECO:0000256" key="9">
    <source>
        <dbReference type="ARBA" id="ARBA00023157"/>
    </source>
</evidence>
<dbReference type="InterPro" id="IPR001245">
    <property type="entry name" value="Ser-Thr/Tyr_kinase_cat_dom"/>
</dbReference>
<evidence type="ECO:0000259" key="16">
    <source>
        <dbReference type="PROSITE" id="PS50022"/>
    </source>
</evidence>
<keyword evidence="2" id="KW-1003">Cell membrane</keyword>
<dbReference type="PROSITE" id="PS50011">
    <property type="entry name" value="PROTEIN_KINASE_DOM"/>
    <property type="match status" value="1"/>
</dbReference>
<dbReference type="Pfam" id="PF07714">
    <property type="entry name" value="PK_Tyr_Ser-Thr"/>
    <property type="match status" value="1"/>
</dbReference>
<comment type="caution">
    <text evidence="17">The sequence shown here is derived from an EMBL/GenBank/DDBJ whole genome shotgun (WGS) entry which is preliminary data.</text>
</comment>
<dbReference type="InterPro" id="IPR000421">
    <property type="entry name" value="FA58C"/>
</dbReference>
<dbReference type="FunFam" id="2.60.120.260:FF:000007">
    <property type="entry name" value="Discoidin domain receptor tyrosine kinase 1"/>
    <property type="match status" value="1"/>
</dbReference>
<proteinExistence type="inferred from homology"/>
<evidence type="ECO:0000256" key="12">
    <source>
        <dbReference type="ARBA" id="ARBA00061639"/>
    </source>
</evidence>
<evidence type="ECO:0000256" key="3">
    <source>
        <dbReference type="ARBA" id="ARBA00022692"/>
    </source>
</evidence>
<evidence type="ECO:0000256" key="13">
    <source>
        <dbReference type="SAM" id="Phobius"/>
    </source>
</evidence>
<keyword evidence="4 14" id="KW-0732">Signal</keyword>
<organism evidence="17 18">
    <name type="scientific">Hypothenemus hampei</name>
    <name type="common">Coffee berry borer</name>
    <dbReference type="NCBI Taxonomy" id="57062"/>
    <lineage>
        <taxon>Eukaryota</taxon>
        <taxon>Metazoa</taxon>
        <taxon>Ecdysozoa</taxon>
        <taxon>Arthropoda</taxon>
        <taxon>Hexapoda</taxon>
        <taxon>Insecta</taxon>
        <taxon>Pterygota</taxon>
        <taxon>Neoptera</taxon>
        <taxon>Endopterygota</taxon>
        <taxon>Coleoptera</taxon>
        <taxon>Polyphaga</taxon>
        <taxon>Cucujiformia</taxon>
        <taxon>Curculionidae</taxon>
        <taxon>Scolytinae</taxon>
        <taxon>Hypothenemus</taxon>
    </lineage>
</organism>
<dbReference type="EMBL" id="JBDJPC010000001">
    <property type="protein sequence ID" value="KAL1517292.1"/>
    <property type="molecule type" value="Genomic_DNA"/>
</dbReference>
<dbReference type="SUPFAM" id="SSF49785">
    <property type="entry name" value="Galactose-binding domain-like"/>
    <property type="match status" value="1"/>
</dbReference>
<dbReference type="GO" id="GO:0005524">
    <property type="term" value="F:ATP binding"/>
    <property type="evidence" value="ECO:0007669"/>
    <property type="project" value="UniProtKB-KW"/>
</dbReference>
<dbReference type="Proteomes" id="UP001566132">
    <property type="component" value="Unassembled WGS sequence"/>
</dbReference>
<comment type="similarity">
    <text evidence="12">Belongs to the protein kinase superfamily. Tyr protein kinase family. Insulin receptor subfamily.</text>
</comment>
<reference evidence="17 18" key="1">
    <citation type="submission" date="2024-05" db="EMBL/GenBank/DDBJ databases">
        <title>Genetic variation in Jamaican populations of the coffee berry borer (Hypothenemus hampei).</title>
        <authorList>
            <person name="Errbii M."/>
            <person name="Myrie A."/>
        </authorList>
    </citation>
    <scope>NUCLEOTIDE SEQUENCE [LARGE SCALE GENOMIC DNA]</scope>
    <source>
        <strain evidence="17">JA-Hopewell-2020-01-JO</strain>
        <tissue evidence="17">Whole body</tissue>
    </source>
</reference>
<dbReference type="Pfam" id="PF21114">
    <property type="entry name" value="DDR1-2_DS-like"/>
    <property type="match status" value="1"/>
</dbReference>
<evidence type="ECO:0000256" key="10">
    <source>
        <dbReference type="ARBA" id="ARBA00023170"/>
    </source>
</evidence>
<evidence type="ECO:0000313" key="18">
    <source>
        <dbReference type="Proteomes" id="UP001566132"/>
    </source>
</evidence>
<evidence type="ECO:0000256" key="4">
    <source>
        <dbReference type="ARBA" id="ARBA00022729"/>
    </source>
</evidence>
<dbReference type="Gene3D" id="3.30.200.20">
    <property type="entry name" value="Phosphorylase Kinase, domain 1"/>
    <property type="match status" value="1"/>
</dbReference>
<dbReference type="InterPro" id="IPR008266">
    <property type="entry name" value="Tyr_kinase_AS"/>
</dbReference>
<dbReference type="GO" id="GO:0048680">
    <property type="term" value="P:positive regulation of axon regeneration"/>
    <property type="evidence" value="ECO:0007669"/>
    <property type="project" value="UniProtKB-ARBA"/>
</dbReference>
<dbReference type="FunFam" id="1.10.510.10:FF:000053">
    <property type="entry name" value="Epithelial discoidin domain-containing receptor 1"/>
    <property type="match status" value="1"/>
</dbReference>
<keyword evidence="6" id="KW-0067">ATP-binding</keyword>
<dbReference type="Gene3D" id="2.60.120.260">
    <property type="entry name" value="Galactose-binding domain-like"/>
    <property type="match status" value="1"/>
</dbReference>
<evidence type="ECO:0000259" key="15">
    <source>
        <dbReference type="PROSITE" id="PS50011"/>
    </source>
</evidence>
<keyword evidence="11" id="KW-0325">Glycoprotein</keyword>
<dbReference type="PROSITE" id="PS00109">
    <property type="entry name" value="PROTEIN_KINASE_TYR"/>
    <property type="match status" value="1"/>
</dbReference>
<sequence length="840" mass="96004">MTFLAIFLTGILLGFHHQSRTARALELGPCFKELGMESGKIQDSALSASTSYDSGSVGPHHARLRNNKQGGAWCPRHMVSRNSREFLEIDLEDLHVVTGIRTQGRYGNGQGQEYAEQYMIEYWRNNLKKWVRWKDRTGNELLSGNTDTFTVVEQALDPSVICSKLRILPYSDHIRTVCMRIELTGCMWTDGLQSYNVPQGVKKPELDLSDRIYDGSVANGHLSNGLGQLTDGVKGGDNFKLDIKGHGKGYEWIGWKNDSTPLEIVFEFDKVRNFSSIHLYTNNMFTKEVQVFSRARAFFGLRDHKYHPEAVHFSYMPDLVMEHSRNVTIKLHQRIGKFVKLQLYFAHRYILLSEISFDSTTVLGNFTQEIEAPDLGREYSLQGDEVKTTLSKEEPARNLIEKIEESSSAVNPNRPAQSTNYIGPTISVLTLIILVLTSAIVLIVWKNKKSIAKGIEDGLHEDTKFDLKAEPKDDDEFPSHPTTLPFPNYAEIPDVVSKNCILNETLNEKPPPPVPPPPQNYYYRSPTRTHLMLPQTVEKLDNDLNDGRSINKISSEKLRMIEKIGRSQYGDIYLCQLVDSNSKFCSLHTLSDFSFFEGFKREVNTLAKLLDDNVATMLEASLEESPYFVLREYAQYGDLCQFLQDHVAESTNAIASNASILSYGTLIYMATQIASGMKHMESHKMVHKDLATRNCLVGNNYRIQISDLDRYREVYAQDYCQLAGASPLPLRWMSWESALLGKYSCKSDVWSFAVLLWEILTFAREQPFDFLGDDKLLDNLDHYYQNDGQQLYLNIPHNCPKEIYDLMLECWNRNESDRPSFKEIHLFLQRKNLGYKPDGH</sequence>
<dbReference type="PANTHER" id="PTHR24416">
    <property type="entry name" value="TYROSINE-PROTEIN KINASE RECEPTOR"/>
    <property type="match status" value="1"/>
</dbReference>
<keyword evidence="7 13" id="KW-1133">Transmembrane helix</keyword>
<evidence type="ECO:0000256" key="11">
    <source>
        <dbReference type="ARBA" id="ARBA00023180"/>
    </source>
</evidence>
<keyword evidence="5" id="KW-0547">Nucleotide-binding</keyword>
<dbReference type="PANTHER" id="PTHR24416:SF580">
    <property type="entry name" value="DISCOIDIN DOMAIN RECEPTOR, ISOFORM F"/>
    <property type="match status" value="1"/>
</dbReference>
<dbReference type="SMART" id="SM00231">
    <property type="entry name" value="FA58C"/>
    <property type="match status" value="1"/>
</dbReference>
<gene>
    <name evidence="17" type="ORF">ABEB36_001074</name>
</gene>
<feature type="domain" description="Protein kinase" evidence="15">
    <location>
        <begin position="558"/>
        <end position="828"/>
    </location>
</feature>
<evidence type="ECO:0000256" key="1">
    <source>
        <dbReference type="ARBA" id="ARBA00004251"/>
    </source>
</evidence>
<evidence type="ECO:0000256" key="6">
    <source>
        <dbReference type="ARBA" id="ARBA00022840"/>
    </source>
</evidence>
<keyword evidence="10" id="KW-0675">Receptor</keyword>
<comment type="subcellular location">
    <subcellularLocation>
        <location evidence="1">Cell membrane</location>
        <topology evidence="1">Single-pass type I membrane protein</topology>
    </subcellularLocation>
</comment>
<keyword evidence="18" id="KW-1185">Reference proteome</keyword>
<dbReference type="InterPro" id="IPR048525">
    <property type="entry name" value="DDR1-2_DS-like"/>
</dbReference>
<keyword evidence="3 13" id="KW-0812">Transmembrane</keyword>
<dbReference type="GO" id="GO:0005886">
    <property type="term" value="C:plasma membrane"/>
    <property type="evidence" value="ECO:0007669"/>
    <property type="project" value="UniProtKB-SubCell"/>
</dbReference>
<feature type="signal peptide" evidence="14">
    <location>
        <begin position="1"/>
        <end position="24"/>
    </location>
</feature>
<dbReference type="InterPro" id="IPR050122">
    <property type="entry name" value="RTK"/>
</dbReference>
<dbReference type="PROSITE" id="PS50022">
    <property type="entry name" value="FA58C_3"/>
    <property type="match status" value="1"/>
</dbReference>
<dbReference type="InterPro" id="IPR011009">
    <property type="entry name" value="Kinase-like_dom_sf"/>
</dbReference>
<dbReference type="AlphaFoldDB" id="A0ABD1FE09"/>
<evidence type="ECO:0000313" key="17">
    <source>
        <dbReference type="EMBL" id="KAL1517292.1"/>
    </source>
</evidence>
<evidence type="ECO:0000256" key="8">
    <source>
        <dbReference type="ARBA" id="ARBA00023136"/>
    </source>
</evidence>
<dbReference type="PROSITE" id="PS01286">
    <property type="entry name" value="FA58C_2"/>
    <property type="match status" value="1"/>
</dbReference>
<dbReference type="CDD" id="cd00057">
    <property type="entry name" value="FA58C"/>
    <property type="match status" value="1"/>
</dbReference>
<evidence type="ECO:0000256" key="7">
    <source>
        <dbReference type="ARBA" id="ARBA00022989"/>
    </source>
</evidence>
<dbReference type="Gene3D" id="2.60.120.1190">
    <property type="match status" value="1"/>
</dbReference>
<accession>A0ABD1FE09</accession>
<dbReference type="SUPFAM" id="SSF56112">
    <property type="entry name" value="Protein kinase-like (PK-like)"/>
    <property type="match status" value="1"/>
</dbReference>
<dbReference type="InterPro" id="IPR000719">
    <property type="entry name" value="Prot_kinase_dom"/>
</dbReference>